<accession>A0A1F5G424</accession>
<evidence type="ECO:0000313" key="3">
    <source>
        <dbReference type="Proteomes" id="UP000176317"/>
    </source>
</evidence>
<sequence length="100" mass="12013">MLIPQNLQAILWSKNTEKLDSEKNKVYIINQILAFRTLNHLKWLFKTYQQKDITKVFLEHPLKIYQKSTFHFVKNILLNLKGEIPEEKYVSTLPRNIRQS</sequence>
<dbReference type="EMBL" id="MFAT01000025">
    <property type="protein sequence ID" value="OGD86589.1"/>
    <property type="molecule type" value="Genomic_DNA"/>
</dbReference>
<evidence type="ECO:0000259" key="1">
    <source>
        <dbReference type="Pfam" id="PF21956"/>
    </source>
</evidence>
<dbReference type="InterPro" id="IPR053830">
    <property type="entry name" value="DUF6922"/>
</dbReference>
<dbReference type="Pfam" id="PF21956">
    <property type="entry name" value="DUF6922"/>
    <property type="match status" value="1"/>
</dbReference>
<feature type="domain" description="DUF6922" evidence="1">
    <location>
        <begin position="9"/>
        <end position="56"/>
    </location>
</feature>
<gene>
    <name evidence="2" type="ORF">A2164_03485</name>
</gene>
<proteinExistence type="predicted"/>
<name>A0A1F5G424_9BACT</name>
<protein>
    <recommendedName>
        <fullName evidence="1">DUF6922 domain-containing protein</fullName>
    </recommendedName>
</protein>
<organism evidence="2 3">
    <name type="scientific">Candidatus Curtissbacteria bacterium RBG_13_35_7</name>
    <dbReference type="NCBI Taxonomy" id="1797705"/>
    <lineage>
        <taxon>Bacteria</taxon>
        <taxon>Candidatus Curtissiibacteriota</taxon>
    </lineage>
</organism>
<comment type="caution">
    <text evidence="2">The sequence shown here is derived from an EMBL/GenBank/DDBJ whole genome shotgun (WGS) entry which is preliminary data.</text>
</comment>
<reference evidence="2 3" key="1">
    <citation type="journal article" date="2016" name="Nat. Commun.">
        <title>Thousands of microbial genomes shed light on interconnected biogeochemical processes in an aquifer system.</title>
        <authorList>
            <person name="Anantharaman K."/>
            <person name="Brown C.T."/>
            <person name="Hug L.A."/>
            <person name="Sharon I."/>
            <person name="Castelle C.J."/>
            <person name="Probst A.J."/>
            <person name="Thomas B.C."/>
            <person name="Singh A."/>
            <person name="Wilkins M.J."/>
            <person name="Karaoz U."/>
            <person name="Brodie E.L."/>
            <person name="Williams K.H."/>
            <person name="Hubbard S.S."/>
            <person name="Banfield J.F."/>
        </authorList>
    </citation>
    <scope>NUCLEOTIDE SEQUENCE [LARGE SCALE GENOMIC DNA]</scope>
</reference>
<dbReference type="AlphaFoldDB" id="A0A1F5G424"/>
<evidence type="ECO:0000313" key="2">
    <source>
        <dbReference type="EMBL" id="OGD86589.1"/>
    </source>
</evidence>
<dbReference type="Proteomes" id="UP000176317">
    <property type="component" value="Unassembled WGS sequence"/>
</dbReference>